<sequence>MNKIIISKTTKLIALLLFLTNSAVQAMPKVNFIDQSNAANSDIPVTFGQVFAVGAVPAGMSVDIVAGTTSLPTQVDIKATHADGSLRHAVISSILPALNAGQNLAADIIVVNPTATGTAISAADLLATNFDTVVELTLDGVVYTASARDALLADSSKRWLEGTLATEFTLKRSFSTTSGVAHPHLMARFDVRAYQGLESVRVDVVVENNWTYVPSPSNHTYDAYISIGGQQVYSLTQSPFDEGQPFTHYRHTRWHEVFWWGIEPQVYAQHDVSYIQLTKAVPNYDPNVIISESALETQGQVFYTPMSNVELNDYMPAGGADIGIGPLPRWAARYLMSGDIRAYNGVLANGDAGGSYSGHFRDINTDLPVSLDDYPNVNGDSAQFPRDNLMAQCDSNCSVELSRDTAHQPSIAYLPYLITGDYFYLEELLFWANSNLISSSLATRGSIDNVDDNSQGVIRGQQVRGQGWSLRTLAQAAYITPDAHRMKSYFNNKLLNNMDYYLARFPNNPTANNIGALPHRNSLDTAAPWMDDFFTWAVAYTVELGYTEFSPMLEWKAKYPVERMASADGFYCWIFGGVYQLSIGIAGNANDPNNWYQDLGEAYLETF</sequence>
<organism evidence="1">
    <name type="scientific">hydrothermal vent metagenome</name>
    <dbReference type="NCBI Taxonomy" id="652676"/>
    <lineage>
        <taxon>unclassified sequences</taxon>
        <taxon>metagenomes</taxon>
        <taxon>ecological metagenomes</taxon>
    </lineage>
</organism>
<dbReference type="EMBL" id="UOEW01000057">
    <property type="protein sequence ID" value="VAW34091.1"/>
    <property type="molecule type" value="Genomic_DNA"/>
</dbReference>
<protein>
    <submittedName>
        <fullName evidence="1">Uncharacterized protein</fullName>
    </submittedName>
</protein>
<reference evidence="1" key="1">
    <citation type="submission" date="2018-06" db="EMBL/GenBank/DDBJ databases">
        <authorList>
            <person name="Zhirakovskaya E."/>
        </authorList>
    </citation>
    <scope>NUCLEOTIDE SEQUENCE</scope>
</reference>
<dbReference type="AlphaFoldDB" id="A0A3B0USK8"/>
<feature type="non-terminal residue" evidence="1">
    <location>
        <position position="607"/>
    </location>
</feature>
<gene>
    <name evidence="1" type="ORF">MNBD_GAMMA01-200</name>
</gene>
<name>A0A3B0USK8_9ZZZZ</name>
<proteinExistence type="predicted"/>
<accession>A0A3B0USK8</accession>
<evidence type="ECO:0000313" key="1">
    <source>
        <dbReference type="EMBL" id="VAW34091.1"/>
    </source>
</evidence>